<accession>A0A520MB34</accession>
<evidence type="ECO:0000313" key="2">
    <source>
        <dbReference type="EMBL" id="RZO18442.1"/>
    </source>
</evidence>
<comment type="caution">
    <text evidence="2">The sequence shown here is derived from an EMBL/GenBank/DDBJ whole genome shotgun (WGS) entry which is preliminary data.</text>
</comment>
<dbReference type="Proteomes" id="UP000318359">
    <property type="component" value="Unassembled WGS sequence"/>
</dbReference>
<dbReference type="Pfam" id="PF13145">
    <property type="entry name" value="Rotamase_2"/>
    <property type="match status" value="1"/>
</dbReference>
<dbReference type="GO" id="GO:0003755">
    <property type="term" value="F:peptidyl-prolyl cis-trans isomerase activity"/>
    <property type="evidence" value="ECO:0007669"/>
    <property type="project" value="InterPro"/>
</dbReference>
<evidence type="ECO:0000313" key="3">
    <source>
        <dbReference type="Proteomes" id="UP000318359"/>
    </source>
</evidence>
<proteinExistence type="predicted"/>
<gene>
    <name evidence="2" type="ORF">EVB00_01015</name>
</gene>
<sequence length="252" mass="29603">MYLIDISLNSDENIKDIYISDQEITSLINAWKSQVGRNPNDDEISRIITNLVEEEILYREALLLGLDKEDRIIKRRLGQKISFLKQETLTENPSNEELIEYFELNKDNYYINPTYSFTHYFFSAENNSETRANNAYQDIKNNNFEFQSDPFFLGKNFIEKSVNEIDRNFGINFSLNLNDQGINKWIGPYKSAYGHHLVLIRNTNPGYYPPLTEVLDKVELNLLTAKKEESLKRFLDEVKSEYKVIINPNLKF</sequence>
<protein>
    <submittedName>
        <fullName evidence="2">Peptidyl-prolyl cis-trans isomerase</fullName>
    </submittedName>
</protein>
<organism evidence="2 3">
    <name type="scientific">SAR86 cluster bacterium</name>
    <dbReference type="NCBI Taxonomy" id="2030880"/>
    <lineage>
        <taxon>Bacteria</taxon>
        <taxon>Pseudomonadati</taxon>
        <taxon>Pseudomonadota</taxon>
        <taxon>Gammaproteobacteria</taxon>
        <taxon>SAR86 cluster</taxon>
    </lineage>
</organism>
<evidence type="ECO:0000259" key="1">
    <source>
        <dbReference type="Pfam" id="PF13145"/>
    </source>
</evidence>
<dbReference type="EMBL" id="SHBM01000008">
    <property type="protein sequence ID" value="RZO18442.1"/>
    <property type="molecule type" value="Genomic_DNA"/>
</dbReference>
<reference evidence="2 3" key="1">
    <citation type="submission" date="2019-02" db="EMBL/GenBank/DDBJ databases">
        <title>Prokaryotic population dynamics and viral predation in marine succession experiment using metagenomics: the confinement effect.</title>
        <authorList>
            <person name="Haro-Moreno J.M."/>
            <person name="Rodriguez-Valera F."/>
            <person name="Lopez-Perez M."/>
        </authorList>
    </citation>
    <scope>NUCLEOTIDE SEQUENCE [LARGE SCALE GENOMIC DNA]</scope>
    <source>
        <strain evidence="2">MED-G167</strain>
    </source>
</reference>
<dbReference type="InterPro" id="IPR000297">
    <property type="entry name" value="PPIase_PpiC"/>
</dbReference>
<dbReference type="AlphaFoldDB" id="A0A520MB34"/>
<name>A0A520MB34_9GAMM</name>
<keyword evidence="2" id="KW-0413">Isomerase</keyword>
<feature type="domain" description="PpiC" evidence="1">
    <location>
        <begin position="93"/>
        <end position="214"/>
    </location>
</feature>